<dbReference type="InterPro" id="IPR018900">
    <property type="entry name" value="Curli_CsgE"/>
</dbReference>
<evidence type="ECO:0000313" key="6">
    <source>
        <dbReference type="Proteomes" id="UP000266292"/>
    </source>
</evidence>
<dbReference type="Proteomes" id="UP000266292">
    <property type="component" value="Chromosome"/>
</dbReference>
<dbReference type="OrthoDB" id="1524955at2"/>
<protein>
    <recommendedName>
        <fullName evidence="2">Curli production assembly/transport component CsgE</fullName>
    </recommendedName>
</protein>
<evidence type="ECO:0000256" key="3">
    <source>
        <dbReference type="ARBA" id="ARBA00022729"/>
    </source>
</evidence>
<gene>
    <name evidence="5" type="ORF">CA264_02310</name>
</gene>
<sequence length="183" mass="20897">MERSTLHQIKKTMWRMLGVTVLILAVLLLPQEVSAQESQGEGGAKQDTVRQDTGTSQKAYEQLNQFEQPVRSSADLEVDGLIVDETITKIGRDFYDVFHRQWEAPPTARNFTILIKERPTRGNGALVQVALNDQLLFEQQLQPRYDVIEEVATYVAAALYEHLLRDQLNQQLEAEGRKAREVF</sequence>
<evidence type="ECO:0000256" key="4">
    <source>
        <dbReference type="SAM" id="MobiDB-lite"/>
    </source>
</evidence>
<keyword evidence="6" id="KW-1185">Reference proteome</keyword>
<dbReference type="STRING" id="709015.GCA_000472485_00455"/>
<evidence type="ECO:0000256" key="1">
    <source>
        <dbReference type="ARBA" id="ARBA00003989"/>
    </source>
</evidence>
<keyword evidence="3" id="KW-0732">Signal</keyword>
<accession>A0A1X9YNA6</accession>
<dbReference type="KEGG" id="pact:CA264_02310"/>
<reference evidence="6" key="1">
    <citation type="submission" date="2017-05" db="EMBL/GenBank/DDBJ databases">
        <authorList>
            <person name="Ray J."/>
            <person name="Price M."/>
            <person name="Deutschbauer A."/>
        </authorList>
    </citation>
    <scope>NUCLEOTIDE SEQUENCE [LARGE SCALE GENOMIC DNA]</scope>
    <source>
        <strain evidence="6">DSM 19842</strain>
    </source>
</reference>
<evidence type="ECO:0000313" key="5">
    <source>
        <dbReference type="EMBL" id="ARS34365.1"/>
    </source>
</evidence>
<dbReference type="AlphaFoldDB" id="A0A1X9YNA6"/>
<dbReference type="Pfam" id="PF10627">
    <property type="entry name" value="CsgE"/>
    <property type="match status" value="1"/>
</dbReference>
<feature type="region of interest" description="Disordered" evidence="4">
    <location>
        <begin position="36"/>
        <end position="55"/>
    </location>
</feature>
<evidence type="ECO:0000256" key="2">
    <source>
        <dbReference type="ARBA" id="ARBA00014024"/>
    </source>
</evidence>
<organism evidence="5 6">
    <name type="scientific">Pontibacter actiniarum</name>
    <dbReference type="NCBI Taxonomy" id="323450"/>
    <lineage>
        <taxon>Bacteria</taxon>
        <taxon>Pseudomonadati</taxon>
        <taxon>Bacteroidota</taxon>
        <taxon>Cytophagia</taxon>
        <taxon>Cytophagales</taxon>
        <taxon>Hymenobacteraceae</taxon>
        <taxon>Pontibacter</taxon>
    </lineage>
</organism>
<proteinExistence type="predicted"/>
<dbReference type="EMBL" id="CP021235">
    <property type="protein sequence ID" value="ARS34365.1"/>
    <property type="molecule type" value="Genomic_DNA"/>
</dbReference>
<name>A0A1X9YNA6_9BACT</name>
<comment type="function">
    <text evidence="1">May be involved in the biogenesis of curli organelles.</text>
</comment>